<evidence type="ECO:0000313" key="6">
    <source>
        <dbReference type="Proteomes" id="UP001595615"/>
    </source>
</evidence>
<evidence type="ECO:0000313" key="5">
    <source>
        <dbReference type="EMBL" id="MFC3713677.1"/>
    </source>
</evidence>
<dbReference type="Gene3D" id="3.40.50.450">
    <property type="match status" value="1"/>
</dbReference>
<dbReference type="PANTHER" id="PTHR31223">
    <property type="entry name" value="LOG FAMILY PROTEIN YJL055W"/>
    <property type="match status" value="1"/>
</dbReference>
<keyword evidence="4" id="KW-0812">Transmembrane</keyword>
<dbReference type="EC" id="3.2.2.n1" evidence="3"/>
<dbReference type="InterPro" id="IPR005269">
    <property type="entry name" value="LOG"/>
</dbReference>
<protein>
    <recommendedName>
        <fullName evidence="3">Cytokinin riboside 5'-monophosphate phosphoribohydrolase</fullName>
        <ecNumber evidence="3">3.2.2.n1</ecNumber>
    </recommendedName>
</protein>
<evidence type="ECO:0000256" key="4">
    <source>
        <dbReference type="SAM" id="Phobius"/>
    </source>
</evidence>
<evidence type="ECO:0000256" key="3">
    <source>
        <dbReference type="RuleBase" id="RU363015"/>
    </source>
</evidence>
<accession>A0ABV7XFE1</accession>
<keyword evidence="3" id="KW-0203">Cytokinin biosynthesis</keyword>
<dbReference type="RefSeq" id="WP_380862405.1">
    <property type="nucleotide sequence ID" value="NZ_JBHRXV010000011.1"/>
</dbReference>
<keyword evidence="6" id="KW-1185">Reference proteome</keyword>
<dbReference type="Pfam" id="PF03641">
    <property type="entry name" value="Lysine_decarbox"/>
    <property type="match status" value="1"/>
</dbReference>
<keyword evidence="4" id="KW-0472">Membrane</keyword>
<dbReference type="NCBIfam" id="TIGR00730">
    <property type="entry name" value="Rossman fold protein, TIGR00730 family"/>
    <property type="match status" value="1"/>
</dbReference>
<dbReference type="EMBL" id="JBHRXV010000011">
    <property type="protein sequence ID" value="MFC3713677.1"/>
    <property type="molecule type" value="Genomic_DNA"/>
</dbReference>
<keyword evidence="4" id="KW-1133">Transmembrane helix</keyword>
<dbReference type="Proteomes" id="UP001595615">
    <property type="component" value="Unassembled WGS sequence"/>
</dbReference>
<dbReference type="PANTHER" id="PTHR31223:SF70">
    <property type="entry name" value="LOG FAMILY PROTEIN YJL055W"/>
    <property type="match status" value="1"/>
</dbReference>
<name>A0ABV7XFE1_9SPHN</name>
<evidence type="ECO:0000256" key="1">
    <source>
        <dbReference type="ARBA" id="ARBA00000274"/>
    </source>
</evidence>
<evidence type="ECO:0000256" key="2">
    <source>
        <dbReference type="ARBA" id="ARBA00006763"/>
    </source>
</evidence>
<dbReference type="InterPro" id="IPR031100">
    <property type="entry name" value="LOG_fam"/>
</dbReference>
<dbReference type="SUPFAM" id="SSF102405">
    <property type="entry name" value="MCP/YpsA-like"/>
    <property type="match status" value="1"/>
</dbReference>
<feature type="transmembrane region" description="Helical" evidence="4">
    <location>
        <begin position="32"/>
        <end position="53"/>
    </location>
</feature>
<sequence>MTRIRSLCLFCGSRPGADPAHAETADALGRLLAANGITLVYGGGAVGLMGIAARAVKKAGGSVVGVIPRTLMRDEIAQQGLDELIVVETLHERKALMHLRSDAFLALPGSIGTLDELFEALTWRELSIHGKPIWLLGANGYWSPFMALLRHLDTEGFAPADLFDIVEELPGLPALAERLI</sequence>
<proteinExistence type="inferred from homology"/>
<gene>
    <name evidence="5" type="ORF">ACFOMD_13945</name>
</gene>
<reference evidence="6" key="1">
    <citation type="journal article" date="2019" name="Int. J. Syst. Evol. Microbiol.">
        <title>The Global Catalogue of Microorganisms (GCM) 10K type strain sequencing project: providing services to taxonomists for standard genome sequencing and annotation.</title>
        <authorList>
            <consortium name="The Broad Institute Genomics Platform"/>
            <consortium name="The Broad Institute Genome Sequencing Center for Infectious Disease"/>
            <person name="Wu L."/>
            <person name="Ma J."/>
        </authorList>
    </citation>
    <scope>NUCLEOTIDE SEQUENCE [LARGE SCALE GENOMIC DNA]</scope>
    <source>
        <strain evidence="6">KCTC 42644</strain>
    </source>
</reference>
<comment type="caution">
    <text evidence="5">The sequence shown here is derived from an EMBL/GenBank/DDBJ whole genome shotgun (WGS) entry which is preliminary data.</text>
</comment>
<comment type="catalytic activity">
    <reaction evidence="1">
        <text>AMP + H2O = D-ribose 5-phosphate + adenine</text>
        <dbReference type="Rhea" id="RHEA:20129"/>
        <dbReference type="ChEBI" id="CHEBI:15377"/>
        <dbReference type="ChEBI" id="CHEBI:16708"/>
        <dbReference type="ChEBI" id="CHEBI:78346"/>
        <dbReference type="ChEBI" id="CHEBI:456215"/>
        <dbReference type="EC" id="3.2.2.4"/>
    </reaction>
</comment>
<comment type="similarity">
    <text evidence="2 3">Belongs to the LOG family.</text>
</comment>
<keyword evidence="3" id="KW-0378">Hydrolase</keyword>
<organism evidence="5 6">
    <name type="scientific">Sphingoaurantiacus capsulatus</name>
    <dbReference type="NCBI Taxonomy" id="1771310"/>
    <lineage>
        <taxon>Bacteria</taxon>
        <taxon>Pseudomonadati</taxon>
        <taxon>Pseudomonadota</taxon>
        <taxon>Alphaproteobacteria</taxon>
        <taxon>Sphingomonadales</taxon>
        <taxon>Sphingosinicellaceae</taxon>
        <taxon>Sphingoaurantiacus</taxon>
    </lineage>
</organism>